<organism evidence="2 3">
    <name type="scientific">Lactobacillus xujianguonis</name>
    <dbReference type="NCBI Taxonomy" id="2495899"/>
    <lineage>
        <taxon>Bacteria</taxon>
        <taxon>Bacillati</taxon>
        <taxon>Bacillota</taxon>
        <taxon>Bacilli</taxon>
        <taxon>Lactobacillales</taxon>
        <taxon>Lactobacillaceae</taxon>
        <taxon>Lactobacillus</taxon>
    </lineage>
</organism>
<protein>
    <submittedName>
        <fullName evidence="2">Uncharacterized protein</fullName>
    </submittedName>
</protein>
<gene>
    <name evidence="2" type="ORF">EJK17_04215</name>
</gene>
<feature type="transmembrane region" description="Helical" evidence="1">
    <location>
        <begin position="6"/>
        <end position="22"/>
    </location>
</feature>
<keyword evidence="1" id="KW-0472">Membrane</keyword>
<dbReference type="EMBL" id="RXIA01000009">
    <property type="protein sequence ID" value="RVU71065.1"/>
    <property type="molecule type" value="Genomic_DNA"/>
</dbReference>
<evidence type="ECO:0000313" key="3">
    <source>
        <dbReference type="Proteomes" id="UP000288291"/>
    </source>
</evidence>
<accession>A0A437SVW1</accession>
<keyword evidence="1" id="KW-0812">Transmembrane</keyword>
<reference evidence="2 3" key="1">
    <citation type="submission" date="2018-12" db="EMBL/GenBank/DDBJ databases">
        <authorList>
            <person name="Meng J."/>
        </authorList>
    </citation>
    <scope>NUCLEOTIDE SEQUENCE [LARGE SCALE GENOMIC DNA]</scope>
    <source>
        <strain evidence="2 3">HT111-2</strain>
    </source>
</reference>
<name>A0A437SVW1_9LACO</name>
<comment type="caution">
    <text evidence="2">The sequence shown here is derived from an EMBL/GenBank/DDBJ whole genome shotgun (WGS) entry which is preliminary data.</text>
</comment>
<feature type="transmembrane region" description="Helical" evidence="1">
    <location>
        <begin position="59"/>
        <end position="80"/>
    </location>
</feature>
<dbReference type="AlphaFoldDB" id="A0A437SVW1"/>
<evidence type="ECO:0000256" key="1">
    <source>
        <dbReference type="SAM" id="Phobius"/>
    </source>
</evidence>
<keyword evidence="1" id="KW-1133">Transmembrane helix</keyword>
<sequence length="158" mass="18148">MQNFYMVINAILFAYACYSWYWQAKLDLRGKFRLSVLIWTLIIIWLGFSWNYIESGDPGINFFLALIIFVSIIDGFTGLAPKRAVVSGYFKRTVKYSEIDGALLINVPSPKSPSVICILKTNNGRQYYLRFRGEVSQVIGALKRHTDHNIKIEINSII</sequence>
<feature type="transmembrane region" description="Helical" evidence="1">
    <location>
        <begin position="34"/>
        <end position="53"/>
    </location>
</feature>
<proteinExistence type="predicted"/>
<evidence type="ECO:0000313" key="2">
    <source>
        <dbReference type="EMBL" id="RVU71065.1"/>
    </source>
</evidence>
<dbReference type="Proteomes" id="UP000288291">
    <property type="component" value="Unassembled WGS sequence"/>
</dbReference>
<dbReference type="RefSeq" id="WP_103662025.1">
    <property type="nucleotide sequence ID" value="NZ_ML136877.1"/>
</dbReference>
<keyword evidence="3" id="KW-1185">Reference proteome</keyword>